<reference evidence="7" key="1">
    <citation type="submission" date="2019-11" db="EMBL/GenBank/DDBJ databases">
        <title>The complete genome sequence of Saccharopolyspora sp. E2A.</title>
        <authorList>
            <person name="Zhang G."/>
        </authorList>
    </citation>
    <scope>NUCLEOTIDE SEQUENCE [LARGE SCALE GENOMIC DNA]</scope>
    <source>
        <strain evidence="7">E2A</strain>
    </source>
</reference>
<dbReference type="Gene3D" id="1.10.357.10">
    <property type="entry name" value="Tetracycline Repressor, domain 2"/>
    <property type="match status" value="1"/>
</dbReference>
<keyword evidence="7" id="KW-1185">Reference proteome</keyword>
<dbReference type="Gene3D" id="1.10.10.60">
    <property type="entry name" value="Homeodomain-like"/>
    <property type="match status" value="1"/>
</dbReference>
<gene>
    <name evidence="6" type="ORF">GIY23_11295</name>
</gene>
<proteinExistence type="predicted"/>
<evidence type="ECO:0000313" key="7">
    <source>
        <dbReference type="Proteomes" id="UP000371041"/>
    </source>
</evidence>
<evidence type="ECO:0000259" key="5">
    <source>
        <dbReference type="PROSITE" id="PS50977"/>
    </source>
</evidence>
<organism evidence="6 7">
    <name type="scientific">Allosaccharopolyspora coralli</name>
    <dbReference type="NCBI Taxonomy" id="2665642"/>
    <lineage>
        <taxon>Bacteria</taxon>
        <taxon>Bacillati</taxon>
        <taxon>Actinomycetota</taxon>
        <taxon>Actinomycetes</taxon>
        <taxon>Pseudonocardiales</taxon>
        <taxon>Pseudonocardiaceae</taxon>
        <taxon>Allosaccharopolyspora</taxon>
    </lineage>
</organism>
<feature type="DNA-binding region" description="H-T-H motif" evidence="4">
    <location>
        <begin position="39"/>
        <end position="58"/>
    </location>
</feature>
<dbReference type="Proteomes" id="UP000371041">
    <property type="component" value="Chromosome"/>
</dbReference>
<name>A0A5Q3Q608_9PSEU</name>
<dbReference type="PROSITE" id="PS50977">
    <property type="entry name" value="HTH_TETR_2"/>
    <property type="match status" value="1"/>
</dbReference>
<evidence type="ECO:0000256" key="2">
    <source>
        <dbReference type="ARBA" id="ARBA00023125"/>
    </source>
</evidence>
<evidence type="ECO:0000256" key="1">
    <source>
        <dbReference type="ARBA" id="ARBA00023015"/>
    </source>
</evidence>
<feature type="domain" description="HTH tetR-type" evidence="5">
    <location>
        <begin position="16"/>
        <end position="76"/>
    </location>
</feature>
<dbReference type="Pfam" id="PF02909">
    <property type="entry name" value="TetR_C_1"/>
    <property type="match status" value="1"/>
</dbReference>
<dbReference type="SUPFAM" id="SSF48498">
    <property type="entry name" value="Tetracyclin repressor-like, C-terminal domain"/>
    <property type="match status" value="1"/>
</dbReference>
<dbReference type="InterPro" id="IPR004111">
    <property type="entry name" value="Repressor_TetR_C"/>
</dbReference>
<dbReference type="RefSeq" id="WP_154076611.1">
    <property type="nucleotide sequence ID" value="NZ_CP045929.1"/>
</dbReference>
<dbReference type="EMBL" id="CP045929">
    <property type="protein sequence ID" value="QGK70028.1"/>
    <property type="molecule type" value="Genomic_DNA"/>
</dbReference>
<evidence type="ECO:0000313" key="6">
    <source>
        <dbReference type="EMBL" id="QGK70028.1"/>
    </source>
</evidence>
<dbReference type="KEGG" id="sace:GIY23_11295"/>
<keyword evidence="1" id="KW-0805">Transcription regulation</keyword>
<dbReference type="InterPro" id="IPR001647">
    <property type="entry name" value="HTH_TetR"/>
</dbReference>
<dbReference type="GO" id="GO:0003677">
    <property type="term" value="F:DNA binding"/>
    <property type="evidence" value="ECO:0007669"/>
    <property type="project" value="UniProtKB-UniRule"/>
</dbReference>
<dbReference type="AlphaFoldDB" id="A0A5Q3Q608"/>
<dbReference type="InterPro" id="IPR009057">
    <property type="entry name" value="Homeodomain-like_sf"/>
</dbReference>
<dbReference type="SUPFAM" id="SSF46689">
    <property type="entry name" value="Homeodomain-like"/>
    <property type="match status" value="1"/>
</dbReference>
<evidence type="ECO:0000256" key="3">
    <source>
        <dbReference type="ARBA" id="ARBA00023163"/>
    </source>
</evidence>
<protein>
    <submittedName>
        <fullName evidence="6">TetR family transcriptional regulator</fullName>
    </submittedName>
</protein>
<dbReference type="GO" id="GO:0045892">
    <property type="term" value="P:negative regulation of DNA-templated transcription"/>
    <property type="evidence" value="ECO:0007669"/>
    <property type="project" value="InterPro"/>
</dbReference>
<accession>A0A5Q3Q608</accession>
<sequence>MSYWLQERQTPQRNRALSPQTIAEAALALLNSEGDDQLSVRTLAQRLEVVPSSLYRHVRNRDDILDLTLDAALVSDQQVAEAITSEDLVGLLLVWRSHLLRHPWAITHVMRRPPLGPGYLALSDRLCALLYERGVPDEELLNTSYAMSDFVLGCVLAQRHAETTRHQWPTSLVNDNHPYLHHAVSAHQPSWQAVIRRGLERLAGNCPQCHHSTRDAASH</sequence>
<dbReference type="Pfam" id="PF00440">
    <property type="entry name" value="TetR_N"/>
    <property type="match status" value="1"/>
</dbReference>
<keyword evidence="3" id="KW-0804">Transcription</keyword>
<evidence type="ECO:0000256" key="4">
    <source>
        <dbReference type="PROSITE-ProRule" id="PRU00335"/>
    </source>
</evidence>
<keyword evidence="2 4" id="KW-0238">DNA-binding</keyword>
<dbReference type="InterPro" id="IPR036271">
    <property type="entry name" value="Tet_transcr_reg_TetR-rel_C_sf"/>
</dbReference>